<dbReference type="SUPFAM" id="SSF52151">
    <property type="entry name" value="FabD/lysophospholipase-like"/>
    <property type="match status" value="1"/>
</dbReference>
<dbReference type="AlphaFoldDB" id="A0AAD9L3X2"/>
<evidence type="ECO:0000313" key="5">
    <source>
        <dbReference type="Proteomes" id="UP001209878"/>
    </source>
</evidence>
<accession>A0AAD9L3X2</accession>
<dbReference type="EMBL" id="JAODUO010000364">
    <property type="protein sequence ID" value="KAK2182160.1"/>
    <property type="molecule type" value="Genomic_DNA"/>
</dbReference>
<evidence type="ECO:0000313" key="4">
    <source>
        <dbReference type="EMBL" id="KAK2182160.1"/>
    </source>
</evidence>
<evidence type="ECO:0000259" key="3">
    <source>
        <dbReference type="PROSITE" id="PS51635"/>
    </source>
</evidence>
<proteinExistence type="predicted"/>
<dbReference type="PANTHER" id="PTHR46394:SF1">
    <property type="entry name" value="PNPLA DOMAIN-CONTAINING PROTEIN"/>
    <property type="match status" value="1"/>
</dbReference>
<dbReference type="Proteomes" id="UP001209878">
    <property type="component" value="Unassembled WGS sequence"/>
</dbReference>
<organism evidence="4 5">
    <name type="scientific">Ridgeia piscesae</name>
    <name type="common">Tubeworm</name>
    <dbReference type="NCBI Taxonomy" id="27915"/>
    <lineage>
        <taxon>Eukaryota</taxon>
        <taxon>Metazoa</taxon>
        <taxon>Spiralia</taxon>
        <taxon>Lophotrochozoa</taxon>
        <taxon>Annelida</taxon>
        <taxon>Polychaeta</taxon>
        <taxon>Sedentaria</taxon>
        <taxon>Canalipalpata</taxon>
        <taxon>Sabellida</taxon>
        <taxon>Siboglinidae</taxon>
        <taxon>Ridgeia</taxon>
    </lineage>
</organism>
<dbReference type="GO" id="GO:0006629">
    <property type="term" value="P:lipid metabolic process"/>
    <property type="evidence" value="ECO:0007669"/>
    <property type="project" value="UniProtKB-KW"/>
</dbReference>
<sequence>MTAALLAVGYDSYHLEKIFSADIQNVMSDHKFGLISLLPNLIKSYGWNPGDKLYKWFGQKMKERTGNADITFQQVYDKFGIELCIVTTNLNQMMSEYCHPKTTPDMPVRLAVCMSAAIPVYLKPVCYKLNVKPELFVDGGLLCNYPIHSFDGWWLSMKPEDQFLKKMQPLSSRSRLVLNDDDRFGEYNPATIGFLLYEDQEREVFQTLLDERVDTDSGEAIIPDTKLSRSQKERSKNKDDLSDKHTQLAAAADKFLQALQKQGLDKKEEIGKKDLEDMLAKESLSEGDLKVLFGEKTSADDIFVKLAEKKEDGFDLGRIAVYLEKQGLDLQAGYMSQFKNTSINCLKDFLVMLKETMVVNTQRLMVKKQDIHRTVGINTHYIGTLDFNLEQADVDFLIEQGRRSVIAFLRQYAERHMQEYKLEPPKSFCPDDLRRYIDDDLSEIIDPGDYSEKPPDK</sequence>
<feature type="domain" description="PNPLA" evidence="3">
    <location>
        <begin position="1"/>
        <end position="151"/>
    </location>
</feature>
<protein>
    <recommendedName>
        <fullName evidence="3">PNPLA domain-containing protein</fullName>
    </recommendedName>
</protein>
<dbReference type="CDD" id="cd07207">
    <property type="entry name" value="Pat_ExoU_VipD_like"/>
    <property type="match status" value="1"/>
</dbReference>
<feature type="short sequence motif" description="DGA/G" evidence="2">
    <location>
        <begin position="138"/>
        <end position="140"/>
    </location>
</feature>
<dbReference type="InterPro" id="IPR016035">
    <property type="entry name" value="Acyl_Trfase/lysoPLipase"/>
</dbReference>
<keyword evidence="1" id="KW-0443">Lipid metabolism</keyword>
<dbReference type="PANTHER" id="PTHR46394">
    <property type="entry name" value="ANNEXIN"/>
    <property type="match status" value="1"/>
</dbReference>
<name>A0AAD9L3X2_RIDPI</name>
<dbReference type="InterPro" id="IPR002641">
    <property type="entry name" value="PNPLA_dom"/>
</dbReference>
<keyword evidence="5" id="KW-1185">Reference proteome</keyword>
<reference evidence="4" key="1">
    <citation type="journal article" date="2023" name="Mol. Biol. Evol.">
        <title>Third-Generation Sequencing Reveals the Adaptive Role of the Epigenome in Three Deep-Sea Polychaetes.</title>
        <authorList>
            <person name="Perez M."/>
            <person name="Aroh O."/>
            <person name="Sun Y."/>
            <person name="Lan Y."/>
            <person name="Juniper S.K."/>
            <person name="Young C.R."/>
            <person name="Angers B."/>
            <person name="Qian P.Y."/>
        </authorList>
    </citation>
    <scope>NUCLEOTIDE SEQUENCE</scope>
    <source>
        <strain evidence="4">R07B-5</strain>
    </source>
</reference>
<dbReference type="Gene3D" id="3.40.1090.10">
    <property type="entry name" value="Cytosolic phospholipase A2 catalytic domain"/>
    <property type="match status" value="1"/>
</dbReference>
<evidence type="ECO:0000256" key="1">
    <source>
        <dbReference type="ARBA" id="ARBA00023098"/>
    </source>
</evidence>
<dbReference type="Pfam" id="PF01734">
    <property type="entry name" value="Patatin"/>
    <property type="match status" value="1"/>
</dbReference>
<dbReference type="PROSITE" id="PS51635">
    <property type="entry name" value="PNPLA"/>
    <property type="match status" value="1"/>
</dbReference>
<dbReference type="InterPro" id="IPR052580">
    <property type="entry name" value="Lipid_Hydrolase"/>
</dbReference>
<evidence type="ECO:0000256" key="2">
    <source>
        <dbReference type="PROSITE-ProRule" id="PRU01161"/>
    </source>
</evidence>
<comment type="caution">
    <text evidence="2">Lacks conserved residue(s) required for the propagation of feature annotation.</text>
</comment>
<comment type="caution">
    <text evidence="4">The sequence shown here is derived from an EMBL/GenBank/DDBJ whole genome shotgun (WGS) entry which is preliminary data.</text>
</comment>
<gene>
    <name evidence="4" type="ORF">NP493_364g01050</name>
</gene>